<name>A0A6D2IUK9_9BRAS</name>
<dbReference type="AlphaFoldDB" id="A0A6D2IUK9"/>
<reference evidence="1" key="1">
    <citation type="submission" date="2020-01" db="EMBL/GenBank/DDBJ databases">
        <authorList>
            <person name="Mishra B."/>
        </authorList>
    </citation>
    <scope>NUCLEOTIDE SEQUENCE [LARGE SCALE GENOMIC DNA]</scope>
</reference>
<dbReference type="OrthoDB" id="412581at2759"/>
<dbReference type="Proteomes" id="UP000467841">
    <property type="component" value="Unassembled WGS sequence"/>
</dbReference>
<dbReference type="CDD" id="cd09272">
    <property type="entry name" value="RNase_HI_RT_Ty1"/>
    <property type="match status" value="1"/>
</dbReference>
<proteinExistence type="predicted"/>
<protein>
    <recommendedName>
        <fullName evidence="3">Reverse transcriptase Ty1/copia-type domain-containing protein</fullName>
    </recommendedName>
</protein>
<dbReference type="InterPro" id="IPR043502">
    <property type="entry name" value="DNA/RNA_pol_sf"/>
</dbReference>
<accession>A0A6D2IUK9</accession>
<sequence length="224" mass="25526">MLGCKPVSFPLEQHKKLALSESAYLVDPTPYRRLIGRFIYLAATRPDLAFSVHILSQFMQKPRAAHWESALRIVRYLKGNPGQRILLSSENNFQISGWCDSDYAGCPLTRRSVSGYFVQLGESPISWKTKKQSIVSKSSSEAEYRAMSFLKDELVWIKSVLRSLGVPHTTPMGIFRPERSLHIMSPLMSNWLTSLPNLLVARRLKLFGSSWAFLISMLQLEGRY</sequence>
<dbReference type="PANTHER" id="PTHR11439:SF462">
    <property type="match status" value="1"/>
</dbReference>
<dbReference type="PANTHER" id="PTHR11439">
    <property type="entry name" value="GAG-POL-RELATED RETROTRANSPOSON"/>
    <property type="match status" value="1"/>
</dbReference>
<dbReference type="EMBL" id="CACVBM020001143">
    <property type="protein sequence ID" value="CAA7034223.1"/>
    <property type="molecule type" value="Genomic_DNA"/>
</dbReference>
<evidence type="ECO:0000313" key="1">
    <source>
        <dbReference type="EMBL" id="CAA7034223.1"/>
    </source>
</evidence>
<evidence type="ECO:0008006" key="3">
    <source>
        <dbReference type="Google" id="ProtNLM"/>
    </source>
</evidence>
<evidence type="ECO:0000313" key="2">
    <source>
        <dbReference type="Proteomes" id="UP000467841"/>
    </source>
</evidence>
<gene>
    <name evidence="1" type="ORF">MERR_LOCUS21458</name>
</gene>
<dbReference type="SUPFAM" id="SSF56672">
    <property type="entry name" value="DNA/RNA polymerases"/>
    <property type="match status" value="1"/>
</dbReference>
<organism evidence="1 2">
    <name type="scientific">Microthlaspi erraticum</name>
    <dbReference type="NCBI Taxonomy" id="1685480"/>
    <lineage>
        <taxon>Eukaryota</taxon>
        <taxon>Viridiplantae</taxon>
        <taxon>Streptophyta</taxon>
        <taxon>Embryophyta</taxon>
        <taxon>Tracheophyta</taxon>
        <taxon>Spermatophyta</taxon>
        <taxon>Magnoliopsida</taxon>
        <taxon>eudicotyledons</taxon>
        <taxon>Gunneridae</taxon>
        <taxon>Pentapetalae</taxon>
        <taxon>rosids</taxon>
        <taxon>malvids</taxon>
        <taxon>Brassicales</taxon>
        <taxon>Brassicaceae</taxon>
        <taxon>Coluteocarpeae</taxon>
        <taxon>Microthlaspi</taxon>
    </lineage>
</organism>
<comment type="caution">
    <text evidence="1">The sequence shown here is derived from an EMBL/GenBank/DDBJ whole genome shotgun (WGS) entry which is preliminary data.</text>
</comment>
<keyword evidence="2" id="KW-1185">Reference proteome</keyword>